<feature type="domain" description="Heterokaryon incompatibility" evidence="1">
    <location>
        <begin position="60"/>
        <end position="193"/>
    </location>
</feature>
<dbReference type="InterPro" id="IPR010730">
    <property type="entry name" value="HET"/>
</dbReference>
<comment type="caution">
    <text evidence="2">The sequence shown here is derived from an EMBL/GenBank/DDBJ whole genome shotgun (WGS) entry which is preliminary data.</text>
</comment>
<dbReference type="InterPro" id="IPR052895">
    <property type="entry name" value="HetReg/Transcr_Mod"/>
</dbReference>
<gene>
    <name evidence="2" type="ORF">LTR36_006961</name>
</gene>
<reference evidence="2 3" key="1">
    <citation type="submission" date="2021-11" db="EMBL/GenBank/DDBJ databases">
        <title>Black yeast isolated from Biological Soil Crust.</title>
        <authorList>
            <person name="Kurbessoian T."/>
        </authorList>
    </citation>
    <scope>NUCLEOTIDE SEQUENCE [LARGE SCALE GENOMIC DNA]</scope>
    <source>
        <strain evidence="2 3">CCFEE 5522</strain>
    </source>
</reference>
<dbReference type="EMBL" id="JAVFHQ010000043">
    <property type="protein sequence ID" value="KAK4542308.1"/>
    <property type="molecule type" value="Genomic_DNA"/>
</dbReference>
<name>A0AAV9JAX5_9PEZI</name>
<proteinExistence type="predicted"/>
<organism evidence="2 3">
    <name type="scientific">Oleoguttula mirabilis</name>
    <dbReference type="NCBI Taxonomy" id="1507867"/>
    <lineage>
        <taxon>Eukaryota</taxon>
        <taxon>Fungi</taxon>
        <taxon>Dikarya</taxon>
        <taxon>Ascomycota</taxon>
        <taxon>Pezizomycotina</taxon>
        <taxon>Dothideomycetes</taxon>
        <taxon>Dothideomycetidae</taxon>
        <taxon>Mycosphaerellales</taxon>
        <taxon>Teratosphaeriaceae</taxon>
        <taxon>Oleoguttula</taxon>
    </lineage>
</organism>
<evidence type="ECO:0000313" key="2">
    <source>
        <dbReference type="EMBL" id="KAK4542308.1"/>
    </source>
</evidence>
<sequence length="610" mass="69228">MANLKHILQRVRNRTHWNLFTYQERLLDGQIRVLTVYPDEFGTPIRCELCVERLEDGPAYDALSYAWGDPSLSQTIWIREKRCAVTESVHEALQYLRPRDAELRIWIDAVCIRQDDILEKNVQVQKMGTIYERAVSCRVWLGAPLPGLESALHAIMQITMAQDVTKEQLLEHGDCIRVIMTSPWIFRLWAFQEVALSRQCTISYGHTSCDIEYLLHLPILLRRLLPTFDIESWTVIDSRYNQFGVWKAMKLLDSVEWVRRAMQTGNRQSESFISLQLNAYGRSCVDHHDHAFALRGVFERMSGGVVIPASVDYYDDVVDVFIQATTQALLRPGGMTALIVALSAIGRQVVTTKVDSWRAELPSWVPDWTSAVETREFAAWLYAAGGSLPLKLSPSAFTAGGRRLTLIGCSICLVDDCFEGVTNNVSERKWDVLEQWAMENRSLATLPAGGILHAFAKTLVADGRSTNVDYVRVKRWPSDDDCLTCKPWGEWEKVAEGLNKGLNAHSTQMSEETTREYHDTFQRSLYNVFDDTPIFSVTSSRHFALCPPGSQASDEIVVFRGVPMPFVLRKGSEETTHRMIGPAYVHGFMDGEAIEGLDKGEYELRDFIIE</sequence>
<dbReference type="Pfam" id="PF26639">
    <property type="entry name" value="Het-6_barrel"/>
    <property type="match status" value="1"/>
</dbReference>
<evidence type="ECO:0000313" key="3">
    <source>
        <dbReference type="Proteomes" id="UP001324427"/>
    </source>
</evidence>
<dbReference type="PANTHER" id="PTHR24148">
    <property type="entry name" value="ANKYRIN REPEAT DOMAIN-CONTAINING PROTEIN 39 HOMOLOG-RELATED"/>
    <property type="match status" value="1"/>
</dbReference>
<dbReference type="Proteomes" id="UP001324427">
    <property type="component" value="Unassembled WGS sequence"/>
</dbReference>
<evidence type="ECO:0000259" key="1">
    <source>
        <dbReference type="Pfam" id="PF06985"/>
    </source>
</evidence>
<accession>A0AAV9JAX5</accession>
<dbReference type="AlphaFoldDB" id="A0AAV9JAX5"/>
<keyword evidence="3" id="KW-1185">Reference proteome</keyword>
<protein>
    <recommendedName>
        <fullName evidence="1">Heterokaryon incompatibility domain-containing protein</fullName>
    </recommendedName>
</protein>
<dbReference type="PANTHER" id="PTHR24148:SF64">
    <property type="entry name" value="HETEROKARYON INCOMPATIBILITY DOMAIN-CONTAINING PROTEIN"/>
    <property type="match status" value="1"/>
</dbReference>
<dbReference type="Pfam" id="PF06985">
    <property type="entry name" value="HET"/>
    <property type="match status" value="1"/>
</dbReference>